<evidence type="ECO:0000313" key="10">
    <source>
        <dbReference type="Proteomes" id="UP000242287"/>
    </source>
</evidence>
<dbReference type="OrthoDB" id="5985073at2759"/>
<dbReference type="GO" id="GO:0034599">
    <property type="term" value="P:cellular response to oxidative stress"/>
    <property type="evidence" value="ECO:0007669"/>
    <property type="project" value="InterPro"/>
</dbReference>
<dbReference type="GO" id="GO:0000302">
    <property type="term" value="P:response to reactive oxygen species"/>
    <property type="evidence" value="ECO:0007669"/>
    <property type="project" value="TreeGrafter"/>
</dbReference>
<keyword evidence="4 7" id="KW-0560">Oxidoreductase</keyword>
<proteinExistence type="inferred from homology"/>
<accession>A0A2A9NLK0</accession>
<keyword evidence="5" id="KW-0408">Iron</keyword>
<dbReference type="GO" id="GO:0020037">
    <property type="term" value="F:heme binding"/>
    <property type="evidence" value="ECO:0007669"/>
    <property type="project" value="UniProtKB-UniRule"/>
</dbReference>
<evidence type="ECO:0000313" key="9">
    <source>
        <dbReference type="EMBL" id="PFH48553.1"/>
    </source>
</evidence>
<dbReference type="SUPFAM" id="SSF48113">
    <property type="entry name" value="Heme-dependent peroxidases"/>
    <property type="match status" value="1"/>
</dbReference>
<dbReference type="InterPro" id="IPR010255">
    <property type="entry name" value="Haem_peroxidase_sf"/>
</dbReference>
<keyword evidence="3" id="KW-0479">Metal-binding</keyword>
<reference evidence="9 10" key="1">
    <citation type="submission" date="2014-02" db="EMBL/GenBank/DDBJ databases">
        <title>Transposable element dynamics among asymbiotic and ectomycorrhizal Amanita fungi.</title>
        <authorList>
            <consortium name="DOE Joint Genome Institute"/>
            <person name="Hess J."/>
            <person name="Skrede I."/>
            <person name="Wolfe B."/>
            <person name="LaButti K."/>
            <person name="Ohm R.A."/>
            <person name="Grigoriev I.V."/>
            <person name="Pringle A."/>
        </authorList>
    </citation>
    <scope>NUCLEOTIDE SEQUENCE [LARGE SCALE GENOMIC DNA]</scope>
    <source>
        <strain evidence="9 10">SKay4041</strain>
    </source>
</reference>
<keyword evidence="2" id="KW-0349">Heme</keyword>
<keyword evidence="7" id="KW-0732">Signal</keyword>
<feature type="signal peptide" evidence="7">
    <location>
        <begin position="1"/>
        <end position="19"/>
    </location>
</feature>
<evidence type="ECO:0000256" key="2">
    <source>
        <dbReference type="ARBA" id="ARBA00022617"/>
    </source>
</evidence>
<dbReference type="EC" id="1.11.1.-" evidence="7"/>
<keyword evidence="10" id="KW-1185">Reference proteome</keyword>
<evidence type="ECO:0000256" key="1">
    <source>
        <dbReference type="ARBA" id="ARBA00022559"/>
    </source>
</evidence>
<dbReference type="Pfam" id="PF00141">
    <property type="entry name" value="peroxidase"/>
    <property type="match status" value="1"/>
</dbReference>
<organism evidence="9 10">
    <name type="scientific">Amanita thiersii Skay4041</name>
    <dbReference type="NCBI Taxonomy" id="703135"/>
    <lineage>
        <taxon>Eukaryota</taxon>
        <taxon>Fungi</taxon>
        <taxon>Dikarya</taxon>
        <taxon>Basidiomycota</taxon>
        <taxon>Agaricomycotina</taxon>
        <taxon>Agaricomycetes</taxon>
        <taxon>Agaricomycetidae</taxon>
        <taxon>Agaricales</taxon>
        <taxon>Pluteineae</taxon>
        <taxon>Amanitaceae</taxon>
        <taxon>Amanita</taxon>
    </lineage>
</organism>
<evidence type="ECO:0000256" key="6">
    <source>
        <dbReference type="RuleBase" id="RU004241"/>
    </source>
</evidence>
<dbReference type="GO" id="GO:0042744">
    <property type="term" value="P:hydrogen peroxide catabolic process"/>
    <property type="evidence" value="ECO:0007669"/>
    <property type="project" value="TreeGrafter"/>
</dbReference>
<dbReference type="InterPro" id="IPR002016">
    <property type="entry name" value="Haem_peroxidase"/>
</dbReference>
<dbReference type="AlphaFoldDB" id="A0A2A9NLK0"/>
<dbReference type="PRINTS" id="PR00458">
    <property type="entry name" value="PEROXIDASE"/>
</dbReference>
<evidence type="ECO:0000256" key="4">
    <source>
        <dbReference type="ARBA" id="ARBA00023002"/>
    </source>
</evidence>
<dbReference type="Proteomes" id="UP000242287">
    <property type="component" value="Unassembled WGS sequence"/>
</dbReference>
<evidence type="ECO:0000256" key="5">
    <source>
        <dbReference type="ARBA" id="ARBA00023004"/>
    </source>
</evidence>
<evidence type="ECO:0000256" key="7">
    <source>
        <dbReference type="RuleBase" id="RU363051"/>
    </source>
</evidence>
<sequence length="526" mass="57918">MKQGHAFLLSLGLAQSSLGAYVWPAKTDGLEEVIFNDHGFGDAGIGNHIQQCADQGRGGPGAQIAATWLRSCWHDMATHRIAEKAGGVDASITFETDRMENIGIGFNNTFLDLLPAYSSRVPFADLLASAVYFAVRKCGGPALNVRAGRIDAHEEGPFGVPDPNEAFHVHLNKFARAGRNQTEMIMMIACGHTIGGVHGSDFPTITGNPAQPFTAHFDSTFNHYDSHIAIDFINDNTTNPLASGPLMTRSDARVFSSDNNATITRMANLEEFRNICFDTFNRMIDTVPSFVELSDPITPTPIRPFKPQLSVNPDGSIKFDGQIRIHTTDIPDGDNLKVNLLYADTNGRINKKNVIHTKYLARGFGIDFHFDYYDINANIPNGISSFNIEVTDSNNKKTVHDNAGHGFQISDRVVFQKAQSCFDPTTRTVTVYGAISNKIKNPQVTLSVFDRQRQQSSLIPKLVKDNVKMRRVNETAPKGYTLFRGQYTYSLEEGGEFSIIASARNGETFSDEFKMTSLLNGTNCAN</sequence>
<keyword evidence="1 7" id="KW-0575">Peroxidase</keyword>
<dbReference type="PROSITE" id="PS50873">
    <property type="entry name" value="PEROXIDASE_4"/>
    <property type="match status" value="1"/>
</dbReference>
<dbReference type="STRING" id="703135.A0A2A9NLK0"/>
<evidence type="ECO:0000256" key="3">
    <source>
        <dbReference type="ARBA" id="ARBA00022723"/>
    </source>
</evidence>
<dbReference type="Gene3D" id="1.10.520.10">
    <property type="match status" value="1"/>
</dbReference>
<gene>
    <name evidence="9" type="ORF">AMATHDRAFT_65091</name>
</gene>
<dbReference type="EMBL" id="KZ302058">
    <property type="protein sequence ID" value="PFH48553.1"/>
    <property type="molecule type" value="Genomic_DNA"/>
</dbReference>
<dbReference type="PANTHER" id="PTHR31356:SF53">
    <property type="entry name" value="HEME PEROXIDASE"/>
    <property type="match status" value="1"/>
</dbReference>
<comment type="similarity">
    <text evidence="6">Belongs to the peroxidase family.</text>
</comment>
<feature type="chain" id="PRO_5011835753" description="Peroxidase" evidence="7">
    <location>
        <begin position="20"/>
        <end position="526"/>
    </location>
</feature>
<evidence type="ECO:0000259" key="8">
    <source>
        <dbReference type="PROSITE" id="PS50873"/>
    </source>
</evidence>
<feature type="domain" description="Plant heme peroxidase family profile" evidence="8">
    <location>
        <begin position="121"/>
        <end position="324"/>
    </location>
</feature>
<dbReference type="Gene3D" id="1.10.420.10">
    <property type="entry name" value="Peroxidase, domain 2"/>
    <property type="match status" value="1"/>
</dbReference>
<name>A0A2A9NLK0_9AGAR</name>
<protein>
    <recommendedName>
        <fullName evidence="7">Peroxidase</fullName>
        <ecNumber evidence="7">1.11.1.-</ecNumber>
    </recommendedName>
</protein>
<dbReference type="GO" id="GO:0046872">
    <property type="term" value="F:metal ion binding"/>
    <property type="evidence" value="ECO:0007669"/>
    <property type="project" value="UniProtKB-UniRule"/>
</dbReference>
<dbReference type="InterPro" id="IPR044831">
    <property type="entry name" value="Ccp1-like"/>
</dbReference>
<dbReference type="PANTHER" id="PTHR31356">
    <property type="entry name" value="THYLAKOID LUMENAL 29 KDA PROTEIN, CHLOROPLASTIC-RELATED"/>
    <property type="match status" value="1"/>
</dbReference>
<dbReference type="GO" id="GO:0004601">
    <property type="term" value="F:peroxidase activity"/>
    <property type="evidence" value="ECO:0007669"/>
    <property type="project" value="UniProtKB-KW"/>
</dbReference>